<proteinExistence type="predicted"/>
<feature type="compositionally biased region" description="Low complexity" evidence="1">
    <location>
        <begin position="101"/>
        <end position="123"/>
    </location>
</feature>
<organism evidence="2 3">
    <name type="scientific">Coccomyxa subellipsoidea</name>
    <dbReference type="NCBI Taxonomy" id="248742"/>
    <lineage>
        <taxon>Eukaryota</taxon>
        <taxon>Viridiplantae</taxon>
        <taxon>Chlorophyta</taxon>
        <taxon>core chlorophytes</taxon>
        <taxon>Trebouxiophyceae</taxon>
        <taxon>Trebouxiophyceae incertae sedis</taxon>
        <taxon>Coccomyxaceae</taxon>
        <taxon>Coccomyxa</taxon>
    </lineage>
</organism>
<evidence type="ECO:0000313" key="2">
    <source>
        <dbReference type="EMBL" id="KAK9918719.1"/>
    </source>
</evidence>
<name>A0ABR2Z464_9CHLO</name>
<dbReference type="Proteomes" id="UP001491310">
    <property type="component" value="Unassembled WGS sequence"/>
</dbReference>
<evidence type="ECO:0000256" key="1">
    <source>
        <dbReference type="SAM" id="MobiDB-lite"/>
    </source>
</evidence>
<comment type="caution">
    <text evidence="2">The sequence shown here is derived from an EMBL/GenBank/DDBJ whole genome shotgun (WGS) entry which is preliminary data.</text>
</comment>
<gene>
    <name evidence="2" type="ORF">WJX75_006260</name>
</gene>
<dbReference type="EMBL" id="JALJOT010000001">
    <property type="protein sequence ID" value="KAK9918719.1"/>
    <property type="molecule type" value="Genomic_DNA"/>
</dbReference>
<feature type="compositionally biased region" description="Basic and acidic residues" evidence="1">
    <location>
        <begin position="61"/>
        <end position="70"/>
    </location>
</feature>
<feature type="region of interest" description="Disordered" evidence="1">
    <location>
        <begin position="61"/>
        <end position="137"/>
    </location>
</feature>
<sequence>MTKGGTAHVELRHPQTEAHLCQLAVLENFAEHGLYVKFSNEEAEQLEQEALALALAESTREAGMLREGDGQTRQASTLASTPYSKDEAERIAAALMHSEQQKAQPEQKAAPASKAPPKQSKSSGFKSLFKRKSELCR</sequence>
<evidence type="ECO:0000313" key="3">
    <source>
        <dbReference type="Proteomes" id="UP001491310"/>
    </source>
</evidence>
<feature type="compositionally biased region" description="Polar residues" evidence="1">
    <location>
        <begin position="71"/>
        <end position="83"/>
    </location>
</feature>
<protein>
    <submittedName>
        <fullName evidence="2">Uncharacterized protein</fullName>
    </submittedName>
</protein>
<reference evidence="2 3" key="1">
    <citation type="journal article" date="2024" name="Nat. Commun.">
        <title>Phylogenomics reveals the evolutionary origins of lichenization in chlorophyte algae.</title>
        <authorList>
            <person name="Puginier C."/>
            <person name="Libourel C."/>
            <person name="Otte J."/>
            <person name="Skaloud P."/>
            <person name="Haon M."/>
            <person name="Grisel S."/>
            <person name="Petersen M."/>
            <person name="Berrin J.G."/>
            <person name="Delaux P.M."/>
            <person name="Dal Grande F."/>
            <person name="Keller J."/>
        </authorList>
    </citation>
    <scope>NUCLEOTIDE SEQUENCE [LARGE SCALE GENOMIC DNA]</scope>
    <source>
        <strain evidence="2 3">SAG 216-7</strain>
    </source>
</reference>
<keyword evidence="3" id="KW-1185">Reference proteome</keyword>
<accession>A0ABR2Z464</accession>